<proteinExistence type="predicted"/>
<gene>
    <name evidence="2" type="ORF">RCL2_000361500</name>
</gene>
<name>A0A8H3KWI5_9GLOM</name>
<dbReference type="EMBL" id="BLAL01000019">
    <property type="protein sequence ID" value="GES76209.1"/>
    <property type="molecule type" value="Genomic_DNA"/>
</dbReference>
<accession>A0A8H3KWI5</accession>
<sequence length="116" mass="12574">MYSVFEATGHKLPSINTQQKLENRDKFIHSDDDSHNVNDVNNGDDGAADDRAGAADDGVTNDGRPNDDVANDDAANDSVANDGIADDDILSSDSYNTEEEGQYVNSLLENYGLHRK</sequence>
<organism evidence="2 3">
    <name type="scientific">Rhizophagus clarus</name>
    <dbReference type="NCBI Taxonomy" id="94130"/>
    <lineage>
        <taxon>Eukaryota</taxon>
        <taxon>Fungi</taxon>
        <taxon>Fungi incertae sedis</taxon>
        <taxon>Mucoromycota</taxon>
        <taxon>Glomeromycotina</taxon>
        <taxon>Glomeromycetes</taxon>
        <taxon>Glomerales</taxon>
        <taxon>Glomeraceae</taxon>
        <taxon>Rhizophagus</taxon>
    </lineage>
</organism>
<comment type="caution">
    <text evidence="2">The sequence shown here is derived from an EMBL/GenBank/DDBJ whole genome shotgun (WGS) entry which is preliminary data.</text>
</comment>
<feature type="region of interest" description="Disordered" evidence="1">
    <location>
        <begin position="28"/>
        <end position="101"/>
    </location>
</feature>
<reference evidence="2" key="1">
    <citation type="submission" date="2019-10" db="EMBL/GenBank/DDBJ databases">
        <title>Conservation and host-specific expression of non-tandemly repeated heterogenous ribosome RNA gene in arbuscular mycorrhizal fungi.</title>
        <authorList>
            <person name="Maeda T."/>
            <person name="Kobayashi Y."/>
            <person name="Nakagawa T."/>
            <person name="Ezawa T."/>
            <person name="Yamaguchi K."/>
            <person name="Bino T."/>
            <person name="Nishimoto Y."/>
            <person name="Shigenobu S."/>
            <person name="Kawaguchi M."/>
        </authorList>
    </citation>
    <scope>NUCLEOTIDE SEQUENCE</scope>
    <source>
        <strain evidence="2">HR1</strain>
    </source>
</reference>
<feature type="compositionally biased region" description="Acidic residues" evidence="1">
    <location>
        <begin position="84"/>
        <end position="101"/>
    </location>
</feature>
<protein>
    <submittedName>
        <fullName evidence="2">Uncharacterized protein</fullName>
    </submittedName>
</protein>
<evidence type="ECO:0000313" key="2">
    <source>
        <dbReference type="EMBL" id="GES76209.1"/>
    </source>
</evidence>
<dbReference type="AlphaFoldDB" id="A0A8H3KWI5"/>
<dbReference type="Proteomes" id="UP000615446">
    <property type="component" value="Unassembled WGS sequence"/>
</dbReference>
<evidence type="ECO:0000313" key="3">
    <source>
        <dbReference type="Proteomes" id="UP000615446"/>
    </source>
</evidence>
<dbReference type="OrthoDB" id="10497768at2759"/>
<evidence type="ECO:0000256" key="1">
    <source>
        <dbReference type="SAM" id="MobiDB-lite"/>
    </source>
</evidence>